<gene>
    <name evidence="2" type="ORF">Metal_2486</name>
</gene>
<dbReference type="STRING" id="686340.Metal_2486"/>
<dbReference type="InterPro" id="IPR000274">
    <property type="entry name" value="Adenylate_cyclase_1"/>
</dbReference>
<dbReference type="PANTHER" id="PTHR38760:SF1">
    <property type="entry name" value="ADENYLATE CYCLASE"/>
    <property type="match status" value="1"/>
</dbReference>
<dbReference type="PANTHER" id="PTHR38760">
    <property type="entry name" value="ADENYLATE CYCLASE"/>
    <property type="match status" value="1"/>
</dbReference>
<accession>H8GI61</accession>
<dbReference type="eggNOG" id="COG3072">
    <property type="taxonomic scope" value="Bacteria"/>
</dbReference>
<dbReference type="InterPro" id="IPR024685">
    <property type="entry name" value="Adenylate_cyclase_1_N"/>
</dbReference>
<evidence type="ECO:0000313" key="2">
    <source>
        <dbReference type="EMBL" id="EIC30205.1"/>
    </source>
</evidence>
<dbReference type="GO" id="GO:0006171">
    <property type="term" value="P:cAMP biosynthetic process"/>
    <property type="evidence" value="ECO:0007669"/>
    <property type="project" value="InterPro"/>
</dbReference>
<protein>
    <submittedName>
        <fullName evidence="2">Adenylate cyclase</fullName>
    </submittedName>
</protein>
<dbReference type="EMBL" id="CM001475">
    <property type="protein sequence ID" value="EIC30205.1"/>
    <property type="molecule type" value="Genomic_DNA"/>
</dbReference>
<name>H8GI61_METAL</name>
<keyword evidence="3" id="KW-1185">Reference proteome</keyword>
<organism evidence="2 3">
    <name type="scientific">Methylomicrobium album BG8</name>
    <dbReference type="NCBI Taxonomy" id="686340"/>
    <lineage>
        <taxon>Bacteria</taxon>
        <taxon>Pseudomonadati</taxon>
        <taxon>Pseudomonadota</taxon>
        <taxon>Gammaproteobacteria</taxon>
        <taxon>Methylococcales</taxon>
        <taxon>Methylococcaceae</taxon>
        <taxon>Methylomicrobium</taxon>
    </lineage>
</organism>
<reference evidence="2 3" key="1">
    <citation type="journal article" date="2013" name="Genome Announc.">
        <title>Genome Sequence of the Obligate Gammaproteobacterial Methanotroph Methylomicrobium album Strain BG8.</title>
        <authorList>
            <person name="Kits K.D."/>
            <person name="Kalyuzhnaya M.G."/>
            <person name="Klotz M.G."/>
            <person name="Jetten M.S."/>
            <person name="Op den Camp H.J."/>
            <person name="Vuilleumier S."/>
            <person name="Bringel F."/>
            <person name="Dispirito A.A."/>
            <person name="Murrell J.C."/>
            <person name="Bruce D."/>
            <person name="Cheng J.F."/>
            <person name="Copeland A."/>
            <person name="Goodwin L."/>
            <person name="Hauser L."/>
            <person name="Lajus A."/>
            <person name="Land M.L."/>
            <person name="Lapidus A."/>
            <person name="Lucas S."/>
            <person name="Medigue C."/>
            <person name="Pitluck S."/>
            <person name="Woyke T."/>
            <person name="Zeytun A."/>
            <person name="Stein L.Y."/>
        </authorList>
    </citation>
    <scope>NUCLEOTIDE SEQUENCE [LARGE SCALE GENOMIC DNA]</scope>
    <source>
        <strain evidence="2 3">BG8</strain>
    </source>
</reference>
<evidence type="ECO:0000259" key="1">
    <source>
        <dbReference type="Pfam" id="PF12633"/>
    </source>
</evidence>
<dbReference type="Pfam" id="PF01295">
    <property type="entry name" value="Adenylate_cycl"/>
    <property type="match status" value="1"/>
</dbReference>
<proteinExistence type="predicted"/>
<dbReference type="PIRSF" id="PIRSF001444">
    <property type="entry name" value="Adenylate_cycl"/>
    <property type="match status" value="1"/>
</dbReference>
<dbReference type="Proteomes" id="UP000005090">
    <property type="component" value="Chromosome"/>
</dbReference>
<evidence type="ECO:0000313" key="3">
    <source>
        <dbReference type="Proteomes" id="UP000005090"/>
    </source>
</evidence>
<feature type="domain" description="Adenylate cyclase class-I N-terminal" evidence="1">
    <location>
        <begin position="22"/>
        <end position="218"/>
    </location>
</feature>
<dbReference type="Pfam" id="PF12633">
    <property type="entry name" value="Adenyl_cycl_N"/>
    <property type="match status" value="1"/>
</dbReference>
<dbReference type="HOGENOM" id="CLU_013280_0_0_6"/>
<dbReference type="GO" id="GO:0004016">
    <property type="term" value="F:adenylate cyclase activity"/>
    <property type="evidence" value="ECO:0007669"/>
    <property type="project" value="InterPro"/>
</dbReference>
<sequence length="938" mass="107210">MSDRRSILQSDSSEDQISFDDLQAIADRFRKFHHFKRESIRHVLTPSQRQFLDTLPLVLDINDPALPGFVSPATPAGIYGYRPGKRALEAARQIGSDFNYRPQKHDNGKAAIDGLFLMGSVGSIAFTLTSDMDIWLCHRNDLTAPEFEELQKKAQGLENWAASLRLEVHFFLINSEQFLLARKKPVSADSSGETQHYLLLEEFYRTSVYIAGKDLAWWLVPPWREHDYPHYLAQLVERGMIDANRILDLGGLAAVPANEFLGATQWHVYKALHSPYKSLLKLSLMECYASEYPRINWLCSEIKRAVYEGELTGPRTDPYVLLYLRLEDYLLKSQSPTRLALIRQFFYRKVNTASGNLGQSGALSAWEDYFRELSPSWHLQDPPPVAPIEPGAWGIEDLLAENTRIISQLTLCYNKIIQLIYEHIQSEIPQKNDIKLLARKLSAFFEPKQGKIEIVTGSGNELPAKPDLTIVEDRSDPTNPEWRLFCERKNRQDAALRVPLYHRPTLIELLCWISVNRFYRQDAPVRCNAESIRPTHGELSAILEHLGRFFKNYFDFSDSLGNYAAHNSLTHSLLIINIGQTPQTETGRFAAPVRGNPLSCGASRECLVETVDRISISHWNEILTRHEQGIEGLCNCLIEIVNETLQSGAGNRLTVVCETPRHGRRIIRRIEKLFEDLRELHCSGPENPAPRYLMAGSDRYFVFSRQNGLLQYQQADDEARLIEILNGPRKLYGSVTFDAEVLEKTPIPAIYRENLPHTVQCFILQENNGARIYVLDEKGSLYIRKHSDADTLQLVNQYARFLHSLLSRKTTEAAAMQFYQIDKRHETGWQCHTVPFHLPMGHDRNPLSISGTCLGSDDLVTVRWNGEEFNSRQYGNRLFQTVSERIIEFRKNGQTYPVYITELNLSPSAFGLAGSDALQTLHFLEYKEKIEAQLNGKR</sequence>
<dbReference type="AlphaFoldDB" id="H8GI61"/>
<dbReference type="RefSeq" id="WP_005372703.1">
    <property type="nucleotide sequence ID" value="NZ_CM001475.1"/>
</dbReference>